<dbReference type="GO" id="GO:0005199">
    <property type="term" value="F:structural constituent of cell wall"/>
    <property type="evidence" value="ECO:0007669"/>
    <property type="project" value="TreeGrafter"/>
</dbReference>
<evidence type="ECO:0008006" key="4">
    <source>
        <dbReference type="Google" id="ProtNLM"/>
    </source>
</evidence>
<reference evidence="2 3" key="1">
    <citation type="journal article" date="2023" name="Elife">
        <title>Identification of key yeast species and microbe-microbe interactions impacting larval growth of Drosophila in the wild.</title>
        <authorList>
            <person name="Mure A."/>
            <person name="Sugiura Y."/>
            <person name="Maeda R."/>
            <person name="Honda K."/>
            <person name="Sakurai N."/>
            <person name="Takahashi Y."/>
            <person name="Watada M."/>
            <person name="Katoh T."/>
            <person name="Gotoh A."/>
            <person name="Gotoh Y."/>
            <person name="Taniguchi I."/>
            <person name="Nakamura K."/>
            <person name="Hayashi T."/>
            <person name="Katayama T."/>
            <person name="Uemura T."/>
            <person name="Hattori Y."/>
        </authorList>
    </citation>
    <scope>NUCLEOTIDE SEQUENCE [LARGE SCALE GENOMIC DNA]</scope>
    <source>
        <strain evidence="2 3">KH-74</strain>
    </source>
</reference>
<evidence type="ECO:0000313" key="2">
    <source>
        <dbReference type="EMBL" id="GMM56123.1"/>
    </source>
</evidence>
<sequence>MNFKLSALAAIAAASVASAATTTVTAYDVAELEAIMSDAKTHLFQYMLLVYSGSLSFSDLPAGVLDVAMDAIDNKDYSSLLTEVDFAGVNSMVTALPWYSSRLLPEINSIYSKEQATATLL</sequence>
<dbReference type="AlphaFoldDB" id="A0AAV5RXZ2"/>
<dbReference type="PROSITE" id="PS00724">
    <property type="entry name" value="SRP1_TIP1"/>
    <property type="match status" value="1"/>
</dbReference>
<accession>A0AAV5RXZ2</accession>
<gene>
    <name evidence="2" type="ORF">DAKH74_027390</name>
</gene>
<evidence type="ECO:0000313" key="3">
    <source>
        <dbReference type="Proteomes" id="UP001377567"/>
    </source>
</evidence>
<organism evidence="2 3">
    <name type="scientific">Maudiozyma humilis</name>
    <name type="common">Sour dough yeast</name>
    <name type="synonym">Kazachstania humilis</name>
    <dbReference type="NCBI Taxonomy" id="51915"/>
    <lineage>
        <taxon>Eukaryota</taxon>
        <taxon>Fungi</taxon>
        <taxon>Dikarya</taxon>
        <taxon>Ascomycota</taxon>
        <taxon>Saccharomycotina</taxon>
        <taxon>Saccharomycetes</taxon>
        <taxon>Saccharomycetales</taxon>
        <taxon>Saccharomycetaceae</taxon>
        <taxon>Maudiozyma</taxon>
    </lineage>
</organism>
<dbReference type="GO" id="GO:0009277">
    <property type="term" value="C:fungal-type cell wall"/>
    <property type="evidence" value="ECO:0007669"/>
    <property type="project" value="TreeGrafter"/>
</dbReference>
<keyword evidence="3" id="KW-1185">Reference proteome</keyword>
<dbReference type="PANTHER" id="PTHR31002:SF34">
    <property type="entry name" value="CELL WALL PROTEIN CWP1-RELATED"/>
    <property type="match status" value="1"/>
</dbReference>
<dbReference type="EMBL" id="BTGD01000006">
    <property type="protein sequence ID" value="GMM56123.1"/>
    <property type="molecule type" value="Genomic_DNA"/>
</dbReference>
<evidence type="ECO:0000256" key="1">
    <source>
        <dbReference type="SAM" id="SignalP"/>
    </source>
</evidence>
<dbReference type="InterPro" id="IPR000992">
    <property type="entry name" value="SRP1_TIP1"/>
</dbReference>
<dbReference type="Pfam" id="PF00660">
    <property type="entry name" value="SRP1_TIP1"/>
    <property type="match status" value="1"/>
</dbReference>
<feature type="signal peptide" evidence="1">
    <location>
        <begin position="1"/>
        <end position="19"/>
    </location>
</feature>
<comment type="caution">
    <text evidence="2">The sequence shown here is derived from an EMBL/GenBank/DDBJ whole genome shotgun (WGS) entry which is preliminary data.</text>
</comment>
<dbReference type="GO" id="GO:0031505">
    <property type="term" value="P:fungal-type cell wall organization"/>
    <property type="evidence" value="ECO:0007669"/>
    <property type="project" value="TreeGrafter"/>
</dbReference>
<dbReference type="PANTHER" id="PTHR31002">
    <property type="entry name" value="SERIPAUPERIN"/>
    <property type="match status" value="1"/>
</dbReference>
<dbReference type="GO" id="GO:0000324">
    <property type="term" value="C:fungal-type vacuole"/>
    <property type="evidence" value="ECO:0007669"/>
    <property type="project" value="TreeGrafter"/>
</dbReference>
<feature type="chain" id="PRO_5043450615" description="Seripauperin" evidence="1">
    <location>
        <begin position="20"/>
        <end position="121"/>
    </location>
</feature>
<keyword evidence="1" id="KW-0732">Signal</keyword>
<dbReference type="Proteomes" id="UP001377567">
    <property type="component" value="Unassembled WGS sequence"/>
</dbReference>
<dbReference type="InterPro" id="IPR050788">
    <property type="entry name" value="Yeast_SRP1/TIP1_CWP"/>
</dbReference>
<proteinExistence type="predicted"/>
<name>A0AAV5RXZ2_MAUHU</name>
<protein>
    <recommendedName>
        <fullName evidence="4">Seripauperin</fullName>
    </recommendedName>
</protein>